<comment type="caution">
    <text evidence="11">The sequence shown here is derived from an EMBL/GenBank/DDBJ whole genome shotgun (WGS) entry which is preliminary data.</text>
</comment>
<dbReference type="Proteomes" id="UP000770661">
    <property type="component" value="Unassembled WGS sequence"/>
</dbReference>
<evidence type="ECO:0000256" key="4">
    <source>
        <dbReference type="ARBA" id="ARBA00022679"/>
    </source>
</evidence>
<dbReference type="OrthoDB" id="9973935at2759"/>
<dbReference type="AlphaFoldDB" id="A0A8J4YIX0"/>
<dbReference type="PANTHER" id="PTHR21064">
    <property type="entry name" value="AMINOGLYCOSIDE PHOSPHOTRANSFERASE DOMAIN-CONTAINING PROTEIN-RELATED"/>
    <property type="match status" value="1"/>
</dbReference>
<dbReference type="InterPro" id="IPR011009">
    <property type="entry name" value="Kinase-like_dom_sf"/>
</dbReference>
<keyword evidence="5 11" id="KW-0418">Kinase</keyword>
<dbReference type="Pfam" id="PF01636">
    <property type="entry name" value="APH"/>
    <property type="match status" value="1"/>
</dbReference>
<dbReference type="SUPFAM" id="SSF56112">
    <property type="entry name" value="Protein kinase-like (PK-like)"/>
    <property type="match status" value="1"/>
</dbReference>
<feature type="domain" description="Aminoglycoside phosphotransferase" evidence="10">
    <location>
        <begin position="49"/>
        <end position="285"/>
    </location>
</feature>
<name>A0A8J4YIX0_CHIOP</name>
<dbReference type="PANTHER" id="PTHR21064:SF1">
    <property type="entry name" value="HYDROXYLYSINE KINASE"/>
    <property type="match status" value="1"/>
</dbReference>
<dbReference type="Gene3D" id="3.30.200.20">
    <property type="entry name" value="Phosphorylase Kinase, domain 1"/>
    <property type="match status" value="1"/>
</dbReference>
<dbReference type="GO" id="GO:0005737">
    <property type="term" value="C:cytoplasm"/>
    <property type="evidence" value="ECO:0007669"/>
    <property type="project" value="UniProtKB-SubCell"/>
</dbReference>
<dbReference type="Gene3D" id="3.90.1200.10">
    <property type="match status" value="1"/>
</dbReference>
<evidence type="ECO:0000256" key="8">
    <source>
        <dbReference type="ARBA" id="ARBA00038873"/>
    </source>
</evidence>
<dbReference type="InterPro" id="IPR050249">
    <property type="entry name" value="Pseudomonas-type_ThrB"/>
</dbReference>
<dbReference type="InterPro" id="IPR002575">
    <property type="entry name" value="Aminoglycoside_PTrfase"/>
</dbReference>
<evidence type="ECO:0000256" key="9">
    <source>
        <dbReference type="ARBA" id="ARBA00040505"/>
    </source>
</evidence>
<keyword evidence="3" id="KW-0963">Cytoplasm</keyword>
<dbReference type="GO" id="GO:0047992">
    <property type="term" value="F:hydroxylysine kinase activity"/>
    <property type="evidence" value="ECO:0007669"/>
    <property type="project" value="UniProtKB-EC"/>
</dbReference>
<dbReference type="FunFam" id="3.30.200.20:FF:000549">
    <property type="entry name" value="hydroxylysine kinase"/>
    <property type="match status" value="1"/>
</dbReference>
<gene>
    <name evidence="11" type="primary">HYKK_1</name>
    <name evidence="11" type="ORF">GWK47_040014</name>
</gene>
<dbReference type="EC" id="2.7.1.81" evidence="8"/>
<comment type="catalytic activity">
    <reaction evidence="6">
        <text>(5R)-5-hydroxy-L-lysine + GTP = (5R)-5-phosphooxy-L-lysine + GDP + H(+)</text>
        <dbReference type="Rhea" id="RHEA:19049"/>
        <dbReference type="ChEBI" id="CHEBI:15378"/>
        <dbReference type="ChEBI" id="CHEBI:37565"/>
        <dbReference type="ChEBI" id="CHEBI:57882"/>
        <dbReference type="ChEBI" id="CHEBI:58189"/>
        <dbReference type="ChEBI" id="CHEBI:58357"/>
        <dbReference type="EC" id="2.7.1.81"/>
    </reaction>
</comment>
<evidence type="ECO:0000313" key="11">
    <source>
        <dbReference type="EMBL" id="KAG0724731.1"/>
    </source>
</evidence>
<evidence type="ECO:0000256" key="6">
    <source>
        <dbReference type="ARBA" id="ARBA00036820"/>
    </source>
</evidence>
<accession>A0A8J4YIX0</accession>
<evidence type="ECO:0000256" key="5">
    <source>
        <dbReference type="ARBA" id="ARBA00022777"/>
    </source>
</evidence>
<comment type="function">
    <text evidence="7">Catalyzes the GTP-dependent phosphorylation of 5-hydroxy-L-lysine.</text>
</comment>
<keyword evidence="12" id="KW-1185">Reference proteome</keyword>
<proteinExistence type="inferred from homology"/>
<keyword evidence="4" id="KW-0808">Transferase</keyword>
<reference evidence="11" key="1">
    <citation type="submission" date="2020-07" db="EMBL/GenBank/DDBJ databases">
        <title>The High-quality genome of the commercially important snow crab, Chionoecetes opilio.</title>
        <authorList>
            <person name="Jeong J.-H."/>
            <person name="Ryu S."/>
        </authorList>
    </citation>
    <scope>NUCLEOTIDE SEQUENCE</scope>
    <source>
        <strain evidence="11">MADBK_172401_WGS</strain>
        <tissue evidence="11">Digestive gland</tissue>
    </source>
</reference>
<sequence length="390" mass="44440">MSEGQPRSDDPYLQPGLVIRPKVSEEEAATLVRKIFGLTVSSIKELNSYIDRNFYIEVEEGSKNPHIKELCPDGYVLKIINHLDSKKSEMIAAQVEMMCFLHSRGFKVPKPEKNVTGSHIIYAKISGDQVGEVGGEHIVRLLTFIPGKILCQVPYTAQLFYEGGVHVARLDNVLKDFTNEALNQMRYVWRMENVPQLSEFLFAVKDEQRRKLVDDVLLAWQEKVVPLLPGLERGYIHGDLNEQNIIVYSREGDPSTYHIDGLIDFGHNQHSCYLFELVIFIMYVMLDVKAMSPNEVAGHVLAGYLTHRTFLDNEWDILKECIAARFAQSLVLGAYSYVQDPGNQYLLVTATRGWAVLDTFWDTPKEQLISQWRNTLKGYQEPLANSSPNK</sequence>
<evidence type="ECO:0000259" key="10">
    <source>
        <dbReference type="Pfam" id="PF01636"/>
    </source>
</evidence>
<evidence type="ECO:0000256" key="2">
    <source>
        <dbReference type="ARBA" id="ARBA00006219"/>
    </source>
</evidence>
<organism evidence="11 12">
    <name type="scientific">Chionoecetes opilio</name>
    <name type="common">Atlantic snow crab</name>
    <name type="synonym">Cancer opilio</name>
    <dbReference type="NCBI Taxonomy" id="41210"/>
    <lineage>
        <taxon>Eukaryota</taxon>
        <taxon>Metazoa</taxon>
        <taxon>Ecdysozoa</taxon>
        <taxon>Arthropoda</taxon>
        <taxon>Crustacea</taxon>
        <taxon>Multicrustacea</taxon>
        <taxon>Malacostraca</taxon>
        <taxon>Eumalacostraca</taxon>
        <taxon>Eucarida</taxon>
        <taxon>Decapoda</taxon>
        <taxon>Pleocyemata</taxon>
        <taxon>Brachyura</taxon>
        <taxon>Eubrachyura</taxon>
        <taxon>Majoidea</taxon>
        <taxon>Majidae</taxon>
        <taxon>Chionoecetes</taxon>
    </lineage>
</organism>
<dbReference type="EMBL" id="JACEEZ010006496">
    <property type="protein sequence ID" value="KAG0724731.1"/>
    <property type="molecule type" value="Genomic_DNA"/>
</dbReference>
<comment type="subcellular location">
    <subcellularLocation>
        <location evidence="1">Cytoplasm</location>
    </subcellularLocation>
</comment>
<protein>
    <recommendedName>
        <fullName evidence="9">Hydroxylysine kinase</fullName>
        <ecNumber evidence="8">2.7.1.81</ecNumber>
    </recommendedName>
</protein>
<evidence type="ECO:0000256" key="7">
    <source>
        <dbReference type="ARBA" id="ARBA00037368"/>
    </source>
</evidence>
<dbReference type="FunFam" id="3.90.1200.10:FF:000007">
    <property type="entry name" value="hydroxylysine kinase isoform X1"/>
    <property type="match status" value="1"/>
</dbReference>
<comment type="similarity">
    <text evidence="2">Belongs to the aminoglycoside phosphotransferase family.</text>
</comment>
<evidence type="ECO:0000256" key="3">
    <source>
        <dbReference type="ARBA" id="ARBA00022490"/>
    </source>
</evidence>
<evidence type="ECO:0000313" key="12">
    <source>
        <dbReference type="Proteomes" id="UP000770661"/>
    </source>
</evidence>
<evidence type="ECO:0000256" key="1">
    <source>
        <dbReference type="ARBA" id="ARBA00004496"/>
    </source>
</evidence>